<evidence type="ECO:0000313" key="3">
    <source>
        <dbReference type="Proteomes" id="UP000018144"/>
    </source>
</evidence>
<dbReference type="EMBL" id="HF935259">
    <property type="protein sequence ID" value="CCX05533.1"/>
    <property type="molecule type" value="Genomic_DNA"/>
</dbReference>
<keyword evidence="1" id="KW-0812">Transmembrane</keyword>
<evidence type="ECO:0000313" key="2">
    <source>
        <dbReference type="EMBL" id="CCX05533.1"/>
    </source>
</evidence>
<evidence type="ECO:0000256" key="1">
    <source>
        <dbReference type="SAM" id="Phobius"/>
    </source>
</evidence>
<dbReference type="OrthoDB" id="10495521at2759"/>
<keyword evidence="3" id="KW-1185">Reference proteome</keyword>
<dbReference type="Proteomes" id="UP000018144">
    <property type="component" value="Unassembled WGS sequence"/>
</dbReference>
<accession>U4KVF6</accession>
<organism evidence="2 3">
    <name type="scientific">Pyronema omphalodes (strain CBS 100304)</name>
    <name type="common">Pyronema confluens</name>
    <dbReference type="NCBI Taxonomy" id="1076935"/>
    <lineage>
        <taxon>Eukaryota</taxon>
        <taxon>Fungi</taxon>
        <taxon>Dikarya</taxon>
        <taxon>Ascomycota</taxon>
        <taxon>Pezizomycotina</taxon>
        <taxon>Pezizomycetes</taxon>
        <taxon>Pezizales</taxon>
        <taxon>Pyronemataceae</taxon>
        <taxon>Pyronema</taxon>
    </lineage>
</organism>
<keyword evidence="1" id="KW-0472">Membrane</keyword>
<protein>
    <submittedName>
        <fullName evidence="2">Uncharacterized protein</fullName>
    </submittedName>
</protein>
<dbReference type="AlphaFoldDB" id="U4KVF6"/>
<keyword evidence="1" id="KW-1133">Transmembrane helix</keyword>
<feature type="transmembrane region" description="Helical" evidence="1">
    <location>
        <begin position="6"/>
        <end position="28"/>
    </location>
</feature>
<sequence>MAYFLPILISALMVCAGVIGLLYLHIFLREFPALYRWLPFRNVQGDQGAQGAQEQGTPEARGNHTAGEIHEARRGMAANTNDPNPLALARERAEKLQGLAELNARFDRVIDLALEGAARIHRGEKVSGVGSVEYDLWTEQQEGKAAEGAAGSVDGSFSGSAANANCESIGLVDIYRVEFFKNEAGEIVKKEITGMGERCNTNGNE</sequence>
<proteinExistence type="predicted"/>
<reference evidence="2 3" key="1">
    <citation type="journal article" date="2013" name="PLoS Genet.">
        <title>The genome and development-dependent transcriptomes of Pyronema confluens: a window into fungal evolution.</title>
        <authorList>
            <person name="Traeger S."/>
            <person name="Altegoer F."/>
            <person name="Freitag M."/>
            <person name="Gabaldon T."/>
            <person name="Kempken F."/>
            <person name="Kumar A."/>
            <person name="Marcet-Houben M."/>
            <person name="Poggeler S."/>
            <person name="Stajich J.E."/>
            <person name="Nowrousian M."/>
        </authorList>
    </citation>
    <scope>NUCLEOTIDE SEQUENCE [LARGE SCALE GENOMIC DNA]</scope>
    <source>
        <strain evidence="3">CBS 100304</strain>
        <tissue evidence="2">Vegetative mycelium</tissue>
    </source>
</reference>
<name>U4KVF6_PYROM</name>
<gene>
    <name evidence="2" type="ORF">PCON_05120</name>
</gene>